<dbReference type="InterPro" id="IPR002771">
    <property type="entry name" value="Multi_antbiot-R_MarC"/>
</dbReference>
<reference evidence="8 9" key="1">
    <citation type="journal article" date="2015" name="Int. J. Syst. Evol. Microbiol.">
        <title>Carboxylicivirga linearis sp. nov., isolated from a sea cucumber culture pond.</title>
        <authorList>
            <person name="Wang F.Q."/>
            <person name="Zhou Y.X."/>
            <person name="Lin X.Z."/>
            <person name="Chen G.J."/>
            <person name="Du Z.J."/>
        </authorList>
    </citation>
    <scope>NUCLEOTIDE SEQUENCE [LARGE SCALE GENOMIC DNA]</scope>
    <source>
        <strain evidence="8 9">FB218</strain>
    </source>
</reference>
<feature type="transmembrane region" description="Helical" evidence="7">
    <location>
        <begin position="71"/>
        <end position="91"/>
    </location>
</feature>
<sequence>MEIKFVEIISAFIVLFAVIDILGSIPIILDLQKKSGPVKAFQATSVAFAILIAFLFVGEALLGLFGVDISSFAIAGSIVLFIMAFEMIFGVEIFRHDSPSGASIVPIAFPLIAGAGSFTTLLSLRAEFETINIIIALFLNIIVVYIVLKSSKLIERIISEGGIYILKKFFGIILLAMAVKLFLTNFGNIVMQFIQTIQF</sequence>
<evidence type="ECO:0000256" key="2">
    <source>
        <dbReference type="ARBA" id="ARBA00009784"/>
    </source>
</evidence>
<comment type="caution">
    <text evidence="8">The sequence shown here is derived from an EMBL/GenBank/DDBJ whole genome shotgun (WGS) entry which is preliminary data.</text>
</comment>
<keyword evidence="9" id="KW-1185">Reference proteome</keyword>
<dbReference type="RefSeq" id="WP_212215408.1">
    <property type="nucleotide sequence ID" value="NZ_JAGUCO010000004.1"/>
</dbReference>
<accession>A0ABS5JTH1</accession>
<evidence type="ECO:0000256" key="1">
    <source>
        <dbReference type="ARBA" id="ARBA00004651"/>
    </source>
</evidence>
<gene>
    <name evidence="8" type="ORF">KEM10_07700</name>
</gene>
<evidence type="ECO:0000256" key="3">
    <source>
        <dbReference type="ARBA" id="ARBA00022475"/>
    </source>
</evidence>
<evidence type="ECO:0000256" key="7">
    <source>
        <dbReference type="RuleBase" id="RU362048"/>
    </source>
</evidence>
<evidence type="ECO:0000313" key="9">
    <source>
        <dbReference type="Proteomes" id="UP000708576"/>
    </source>
</evidence>
<dbReference type="Proteomes" id="UP000708576">
    <property type="component" value="Unassembled WGS sequence"/>
</dbReference>
<dbReference type="PANTHER" id="PTHR33508">
    <property type="entry name" value="UPF0056 MEMBRANE PROTEIN YHCE"/>
    <property type="match status" value="1"/>
</dbReference>
<proteinExistence type="inferred from homology"/>
<comment type="similarity">
    <text evidence="2 7">Belongs to the UPF0056 (MarC) family.</text>
</comment>
<keyword evidence="6 7" id="KW-0472">Membrane</keyword>
<feature type="transmembrane region" description="Helical" evidence="7">
    <location>
        <begin position="130"/>
        <end position="148"/>
    </location>
</feature>
<feature type="transmembrane region" description="Helical" evidence="7">
    <location>
        <begin position="169"/>
        <end position="194"/>
    </location>
</feature>
<feature type="transmembrane region" description="Helical" evidence="7">
    <location>
        <begin position="6"/>
        <end position="29"/>
    </location>
</feature>
<evidence type="ECO:0000256" key="6">
    <source>
        <dbReference type="ARBA" id="ARBA00023136"/>
    </source>
</evidence>
<name>A0ABS5JTH1_9BACT</name>
<feature type="transmembrane region" description="Helical" evidence="7">
    <location>
        <begin position="41"/>
        <end position="65"/>
    </location>
</feature>
<dbReference type="Pfam" id="PF01914">
    <property type="entry name" value="MarC"/>
    <property type="match status" value="1"/>
</dbReference>
<evidence type="ECO:0000313" key="8">
    <source>
        <dbReference type="EMBL" id="MBS2098162.1"/>
    </source>
</evidence>
<evidence type="ECO:0000256" key="5">
    <source>
        <dbReference type="ARBA" id="ARBA00022989"/>
    </source>
</evidence>
<comment type="subcellular location">
    <subcellularLocation>
        <location evidence="1 7">Cell membrane</location>
        <topology evidence="1 7">Multi-pass membrane protein</topology>
    </subcellularLocation>
</comment>
<feature type="transmembrane region" description="Helical" evidence="7">
    <location>
        <begin position="103"/>
        <end position="124"/>
    </location>
</feature>
<organism evidence="8 9">
    <name type="scientific">Carboxylicivirga linearis</name>
    <dbReference type="NCBI Taxonomy" id="1628157"/>
    <lineage>
        <taxon>Bacteria</taxon>
        <taxon>Pseudomonadati</taxon>
        <taxon>Bacteroidota</taxon>
        <taxon>Bacteroidia</taxon>
        <taxon>Marinilabiliales</taxon>
        <taxon>Marinilabiliaceae</taxon>
        <taxon>Carboxylicivirga</taxon>
    </lineage>
</organism>
<keyword evidence="3" id="KW-1003">Cell membrane</keyword>
<protein>
    <recommendedName>
        <fullName evidence="7">UPF0056 membrane protein</fullName>
    </recommendedName>
</protein>
<dbReference type="PANTHER" id="PTHR33508:SF1">
    <property type="entry name" value="UPF0056 MEMBRANE PROTEIN YHCE"/>
    <property type="match status" value="1"/>
</dbReference>
<evidence type="ECO:0000256" key="4">
    <source>
        <dbReference type="ARBA" id="ARBA00022692"/>
    </source>
</evidence>
<keyword evidence="4 7" id="KW-0812">Transmembrane</keyword>
<dbReference type="EMBL" id="JAGUCO010000004">
    <property type="protein sequence ID" value="MBS2098162.1"/>
    <property type="molecule type" value="Genomic_DNA"/>
</dbReference>
<keyword evidence="5 7" id="KW-1133">Transmembrane helix</keyword>